<evidence type="ECO:0000313" key="4">
    <source>
        <dbReference type="Proteomes" id="UP000660745"/>
    </source>
</evidence>
<proteinExistence type="predicted"/>
<evidence type="ECO:0000256" key="1">
    <source>
        <dbReference type="SAM" id="MobiDB-lite"/>
    </source>
</evidence>
<keyword evidence="2" id="KW-0812">Transmembrane</keyword>
<name>A0A918ACQ4_9ACTN</name>
<evidence type="ECO:0000256" key="2">
    <source>
        <dbReference type="SAM" id="Phobius"/>
    </source>
</evidence>
<keyword evidence="2" id="KW-1133">Transmembrane helix</keyword>
<feature type="transmembrane region" description="Helical" evidence="2">
    <location>
        <begin position="188"/>
        <end position="209"/>
    </location>
</feature>
<sequence>MLPERSGSREGKVREVMRKAPEGSQDPGPDEQAPSGSGLARVSCHEDLVKALAEQFARADVSLRELQARADRAGGVRLPRATCADMLAGRRFPKKALMVAFLRACRVPEPQIPAWERTWERVRLTRMPLGQDPTTDSSTGAPPEDQRRTAGGTPPEGRGRRWTVGGAPAEDRRTVGGARPAGRGRRRAIVLAGAITVVVGVGLVLTAALRGGMSEGLPGDIVDVGHIVSDDGRAFGGGGSSRFTVTVSPANTGVRLIRRLDVGVPLQHATITVNGAPAGAWRPLLGDDLYKWRNQIVELPPHLTAGRRSLTIVNASVGSSDFNEFRYIVKHKVDDVWSIIDTIDIGPDHTADEAMHGYRIVGQGWLGTQTFAYPPRTEDWNIE</sequence>
<dbReference type="EMBL" id="BMNK01000018">
    <property type="protein sequence ID" value="GGP15398.1"/>
    <property type="molecule type" value="Genomic_DNA"/>
</dbReference>
<feature type="region of interest" description="Disordered" evidence="1">
    <location>
        <begin position="126"/>
        <end position="180"/>
    </location>
</feature>
<accession>A0A918ACQ4</accession>
<reference evidence="3" key="1">
    <citation type="journal article" date="2014" name="Int. J. Syst. Evol. Microbiol.">
        <title>Complete genome sequence of Corynebacterium casei LMG S-19264T (=DSM 44701T), isolated from a smear-ripened cheese.</title>
        <authorList>
            <consortium name="US DOE Joint Genome Institute (JGI-PGF)"/>
            <person name="Walter F."/>
            <person name="Albersmeier A."/>
            <person name="Kalinowski J."/>
            <person name="Ruckert C."/>
        </authorList>
    </citation>
    <scope>NUCLEOTIDE SEQUENCE</scope>
    <source>
        <strain evidence="3">CGMCC 4.7430</strain>
    </source>
</reference>
<dbReference type="AlphaFoldDB" id="A0A918ACQ4"/>
<comment type="caution">
    <text evidence="3">The sequence shown here is derived from an EMBL/GenBank/DDBJ whole genome shotgun (WGS) entry which is preliminary data.</text>
</comment>
<feature type="region of interest" description="Disordered" evidence="1">
    <location>
        <begin position="1"/>
        <end position="40"/>
    </location>
</feature>
<gene>
    <name evidence="3" type="ORF">GCM10012278_75090</name>
</gene>
<keyword evidence="4" id="KW-1185">Reference proteome</keyword>
<organism evidence="3 4">
    <name type="scientific">Nonomuraea glycinis</name>
    <dbReference type="NCBI Taxonomy" id="2047744"/>
    <lineage>
        <taxon>Bacteria</taxon>
        <taxon>Bacillati</taxon>
        <taxon>Actinomycetota</taxon>
        <taxon>Actinomycetes</taxon>
        <taxon>Streptosporangiales</taxon>
        <taxon>Streptosporangiaceae</taxon>
        <taxon>Nonomuraea</taxon>
    </lineage>
</organism>
<evidence type="ECO:0000313" key="3">
    <source>
        <dbReference type="EMBL" id="GGP15398.1"/>
    </source>
</evidence>
<reference evidence="3" key="2">
    <citation type="submission" date="2020-09" db="EMBL/GenBank/DDBJ databases">
        <authorList>
            <person name="Sun Q."/>
            <person name="Zhou Y."/>
        </authorList>
    </citation>
    <scope>NUCLEOTIDE SEQUENCE</scope>
    <source>
        <strain evidence="3">CGMCC 4.7430</strain>
    </source>
</reference>
<protein>
    <submittedName>
        <fullName evidence="3">Uncharacterized protein</fullName>
    </submittedName>
</protein>
<keyword evidence="2" id="KW-0472">Membrane</keyword>
<dbReference type="Proteomes" id="UP000660745">
    <property type="component" value="Unassembled WGS sequence"/>
</dbReference>
<feature type="compositionally biased region" description="Basic and acidic residues" evidence="1">
    <location>
        <begin position="1"/>
        <end position="21"/>
    </location>
</feature>